<name>A0A917A1U5_9FLAO</name>
<dbReference type="InterPro" id="IPR017871">
    <property type="entry name" value="ABC_transporter-like_CS"/>
</dbReference>
<feature type="transmembrane region" description="Helical" evidence="7">
    <location>
        <begin position="291"/>
        <end position="311"/>
    </location>
</feature>
<dbReference type="InterPro" id="IPR039421">
    <property type="entry name" value="Type_1_exporter"/>
</dbReference>
<dbReference type="EMBL" id="BMGL01000014">
    <property type="protein sequence ID" value="GGE21419.1"/>
    <property type="molecule type" value="Genomic_DNA"/>
</dbReference>
<evidence type="ECO:0000256" key="1">
    <source>
        <dbReference type="ARBA" id="ARBA00004651"/>
    </source>
</evidence>
<dbReference type="GO" id="GO:0090374">
    <property type="term" value="P:oligopeptide export from mitochondrion"/>
    <property type="evidence" value="ECO:0007669"/>
    <property type="project" value="TreeGrafter"/>
</dbReference>
<dbReference type="CDD" id="cd03249">
    <property type="entry name" value="ABC_MTABC3_MDL1_MDL2"/>
    <property type="match status" value="1"/>
</dbReference>
<feature type="domain" description="ABC transporter" evidence="8">
    <location>
        <begin position="353"/>
        <end position="589"/>
    </location>
</feature>
<dbReference type="SUPFAM" id="SSF90123">
    <property type="entry name" value="ABC transporter transmembrane region"/>
    <property type="match status" value="1"/>
</dbReference>
<dbReference type="Gene3D" id="1.20.1560.10">
    <property type="entry name" value="ABC transporter type 1, transmembrane domain"/>
    <property type="match status" value="1"/>
</dbReference>
<feature type="transmembrane region" description="Helical" evidence="7">
    <location>
        <begin position="154"/>
        <end position="171"/>
    </location>
</feature>
<dbReference type="Pfam" id="PF00664">
    <property type="entry name" value="ABC_membrane"/>
    <property type="match status" value="1"/>
</dbReference>
<gene>
    <name evidence="10" type="ORF">GCM10010831_23060</name>
</gene>
<feature type="transmembrane region" description="Helical" evidence="7">
    <location>
        <begin position="75"/>
        <end position="100"/>
    </location>
</feature>
<dbReference type="AlphaFoldDB" id="A0A917A1U5"/>
<dbReference type="InterPro" id="IPR003439">
    <property type="entry name" value="ABC_transporter-like_ATP-bd"/>
</dbReference>
<sequence>MPRKRKNDDLPKAKLTASNLKRSLRLFKYIGPHKWKLILGLVFLSFTGLTALLFPKLMGDLIETADFTASDINRMGLVLLGLFTAQAIFSFFRVVLFVNVTENMLASIREDTFGKLIKMPMQFFSSRKVSELNSRIAADISQIQDTFTTGIAEFLRQFIIVIGGVVALFFTSVKLSLLMLATIPVFAIIAVFFGKYIRKLSKDAQDEVAESNSIASESLQGIANVKAFTNEFFEMLRYNKAVANIKQIAIKGGLARGAFSSFIIFCIFGAIVLLVWYAVKLQSQDLLTQSQLITFILYTIFVGASIGGLPIQYAQIQKAVGATERVFDIIDEVTEPIRAESQHELSSRLAGNIQFKDVDFHYPSRSEIQVLKNLNFEVKAGETVAIVGPSGAGKSTIASLLLQFYKPTHGHILIDGESCAEMDLYSIRKEMAYVQQEVFLFGGSILENIQYGKFDASLGEVKAAAKKANAHQFIEAFPEQYHTIVGERGIQLSGGQRQRIAIARAILKDPSILILDEATSALDAESEHLVQEALQTLMQGRTSFVIAHRLSTIQNANQILVLEDGKLVEKGSHEELIKNTNGRYRNLVELQLQA</sequence>
<dbReference type="GO" id="GO:0005524">
    <property type="term" value="F:ATP binding"/>
    <property type="evidence" value="ECO:0007669"/>
    <property type="project" value="UniProtKB-KW"/>
</dbReference>
<keyword evidence="6 7" id="KW-0472">Membrane</keyword>
<dbReference type="PROSITE" id="PS00211">
    <property type="entry name" value="ABC_TRANSPORTER_1"/>
    <property type="match status" value="1"/>
</dbReference>
<evidence type="ECO:0000256" key="3">
    <source>
        <dbReference type="ARBA" id="ARBA00022741"/>
    </source>
</evidence>
<dbReference type="Proteomes" id="UP000599688">
    <property type="component" value="Unassembled WGS sequence"/>
</dbReference>
<dbReference type="GO" id="GO:0015421">
    <property type="term" value="F:ABC-type oligopeptide transporter activity"/>
    <property type="evidence" value="ECO:0007669"/>
    <property type="project" value="TreeGrafter"/>
</dbReference>
<keyword evidence="4 10" id="KW-0067">ATP-binding</keyword>
<dbReference type="Gene3D" id="3.40.50.300">
    <property type="entry name" value="P-loop containing nucleotide triphosphate hydrolases"/>
    <property type="match status" value="1"/>
</dbReference>
<dbReference type="SUPFAM" id="SSF52540">
    <property type="entry name" value="P-loop containing nucleoside triphosphate hydrolases"/>
    <property type="match status" value="1"/>
</dbReference>
<proteinExistence type="predicted"/>
<comment type="subcellular location">
    <subcellularLocation>
        <location evidence="1">Cell membrane</location>
        <topology evidence="1">Multi-pass membrane protein</topology>
    </subcellularLocation>
</comment>
<dbReference type="GO" id="GO:0016887">
    <property type="term" value="F:ATP hydrolysis activity"/>
    <property type="evidence" value="ECO:0007669"/>
    <property type="project" value="InterPro"/>
</dbReference>
<evidence type="ECO:0000256" key="6">
    <source>
        <dbReference type="ARBA" id="ARBA00023136"/>
    </source>
</evidence>
<dbReference type="PANTHER" id="PTHR43394:SF1">
    <property type="entry name" value="ATP-BINDING CASSETTE SUB-FAMILY B MEMBER 10, MITOCHONDRIAL"/>
    <property type="match status" value="1"/>
</dbReference>
<keyword evidence="2 7" id="KW-0812">Transmembrane</keyword>
<dbReference type="FunFam" id="3.40.50.300:FF:000218">
    <property type="entry name" value="Multidrug ABC transporter ATP-binding protein"/>
    <property type="match status" value="1"/>
</dbReference>
<dbReference type="InterPro" id="IPR036640">
    <property type="entry name" value="ABC1_TM_sf"/>
</dbReference>
<evidence type="ECO:0000256" key="5">
    <source>
        <dbReference type="ARBA" id="ARBA00022989"/>
    </source>
</evidence>
<keyword evidence="5 7" id="KW-1133">Transmembrane helix</keyword>
<accession>A0A917A1U5</accession>
<dbReference type="RefSeq" id="WP_188407016.1">
    <property type="nucleotide sequence ID" value="NZ_BMGL01000014.1"/>
</dbReference>
<dbReference type="Pfam" id="PF00005">
    <property type="entry name" value="ABC_tran"/>
    <property type="match status" value="1"/>
</dbReference>
<dbReference type="PROSITE" id="PS50929">
    <property type="entry name" value="ABC_TM1F"/>
    <property type="match status" value="1"/>
</dbReference>
<evidence type="ECO:0000313" key="11">
    <source>
        <dbReference type="Proteomes" id="UP000599688"/>
    </source>
</evidence>
<keyword evidence="11" id="KW-1185">Reference proteome</keyword>
<comment type="caution">
    <text evidence="10">The sequence shown here is derived from an EMBL/GenBank/DDBJ whole genome shotgun (WGS) entry which is preliminary data.</text>
</comment>
<feature type="domain" description="ABC transmembrane type-1" evidence="9">
    <location>
        <begin position="38"/>
        <end position="318"/>
    </location>
</feature>
<dbReference type="InterPro" id="IPR027417">
    <property type="entry name" value="P-loop_NTPase"/>
</dbReference>
<dbReference type="GO" id="GO:0005886">
    <property type="term" value="C:plasma membrane"/>
    <property type="evidence" value="ECO:0007669"/>
    <property type="project" value="UniProtKB-SubCell"/>
</dbReference>
<keyword evidence="3" id="KW-0547">Nucleotide-binding</keyword>
<dbReference type="SMART" id="SM00382">
    <property type="entry name" value="AAA"/>
    <property type="match status" value="1"/>
</dbReference>
<reference evidence="10 11" key="1">
    <citation type="journal article" date="2014" name="Int. J. Syst. Evol. Microbiol.">
        <title>Complete genome sequence of Corynebacterium casei LMG S-19264T (=DSM 44701T), isolated from a smear-ripened cheese.</title>
        <authorList>
            <consortium name="US DOE Joint Genome Institute (JGI-PGF)"/>
            <person name="Walter F."/>
            <person name="Albersmeier A."/>
            <person name="Kalinowski J."/>
            <person name="Ruckert C."/>
        </authorList>
    </citation>
    <scope>NUCLEOTIDE SEQUENCE [LARGE SCALE GENOMIC DNA]</scope>
    <source>
        <strain evidence="10 11">CGMCC 1.12925</strain>
    </source>
</reference>
<dbReference type="InterPro" id="IPR003593">
    <property type="entry name" value="AAA+_ATPase"/>
</dbReference>
<evidence type="ECO:0000256" key="4">
    <source>
        <dbReference type="ARBA" id="ARBA00022840"/>
    </source>
</evidence>
<organism evidence="10 11">
    <name type="scientific">Psychroflexus salis</name>
    <dbReference type="NCBI Taxonomy" id="1526574"/>
    <lineage>
        <taxon>Bacteria</taxon>
        <taxon>Pseudomonadati</taxon>
        <taxon>Bacteroidota</taxon>
        <taxon>Flavobacteriia</taxon>
        <taxon>Flavobacteriales</taxon>
        <taxon>Flavobacteriaceae</taxon>
        <taxon>Psychroflexus</taxon>
    </lineage>
</organism>
<evidence type="ECO:0000256" key="7">
    <source>
        <dbReference type="SAM" id="Phobius"/>
    </source>
</evidence>
<dbReference type="PROSITE" id="PS50893">
    <property type="entry name" value="ABC_TRANSPORTER_2"/>
    <property type="match status" value="1"/>
</dbReference>
<evidence type="ECO:0000256" key="2">
    <source>
        <dbReference type="ARBA" id="ARBA00022692"/>
    </source>
</evidence>
<dbReference type="InterPro" id="IPR011527">
    <property type="entry name" value="ABC1_TM_dom"/>
</dbReference>
<feature type="transmembrane region" description="Helical" evidence="7">
    <location>
        <begin position="35"/>
        <end position="55"/>
    </location>
</feature>
<dbReference type="CDD" id="cd18576">
    <property type="entry name" value="ABC_6TM_bac_exporter_ABCB8_10_like"/>
    <property type="match status" value="1"/>
</dbReference>
<feature type="transmembrane region" description="Helical" evidence="7">
    <location>
        <begin position="258"/>
        <end position="279"/>
    </location>
</feature>
<feature type="transmembrane region" description="Helical" evidence="7">
    <location>
        <begin position="177"/>
        <end position="197"/>
    </location>
</feature>
<dbReference type="PANTHER" id="PTHR43394">
    <property type="entry name" value="ATP-DEPENDENT PERMEASE MDL1, MITOCHONDRIAL"/>
    <property type="match status" value="1"/>
</dbReference>
<evidence type="ECO:0000259" key="8">
    <source>
        <dbReference type="PROSITE" id="PS50893"/>
    </source>
</evidence>
<evidence type="ECO:0000259" key="9">
    <source>
        <dbReference type="PROSITE" id="PS50929"/>
    </source>
</evidence>
<evidence type="ECO:0000313" key="10">
    <source>
        <dbReference type="EMBL" id="GGE21419.1"/>
    </source>
</evidence>
<protein>
    <submittedName>
        <fullName evidence="10">Multidrug ABC transporter ATP-binding protein</fullName>
    </submittedName>
</protein>